<feature type="coiled-coil region" evidence="1">
    <location>
        <begin position="490"/>
        <end position="531"/>
    </location>
</feature>
<dbReference type="InterPro" id="IPR001245">
    <property type="entry name" value="Ser-Thr/Tyr_kinase_cat_dom"/>
</dbReference>
<feature type="compositionally biased region" description="Polar residues" evidence="2">
    <location>
        <begin position="772"/>
        <end position="784"/>
    </location>
</feature>
<dbReference type="InterPro" id="IPR008271">
    <property type="entry name" value="Ser/Thr_kinase_AS"/>
</dbReference>
<dbReference type="Gene3D" id="1.10.510.10">
    <property type="entry name" value="Transferase(Phosphotransferase) domain 1"/>
    <property type="match status" value="1"/>
</dbReference>
<evidence type="ECO:0000313" key="5">
    <source>
        <dbReference type="Proteomes" id="UP001497525"/>
    </source>
</evidence>
<dbReference type="GO" id="GO:0005737">
    <property type="term" value="C:cytoplasm"/>
    <property type="evidence" value="ECO:0007669"/>
    <property type="project" value="TreeGrafter"/>
</dbReference>
<feature type="compositionally biased region" description="Basic and acidic residues" evidence="2">
    <location>
        <begin position="1017"/>
        <end position="1031"/>
    </location>
</feature>
<feature type="region of interest" description="Disordered" evidence="2">
    <location>
        <begin position="77"/>
        <end position="96"/>
    </location>
</feature>
<name>A0AAV2U213_CALDB</name>
<feature type="compositionally biased region" description="Acidic residues" evidence="2">
    <location>
        <begin position="1032"/>
        <end position="1041"/>
    </location>
</feature>
<dbReference type="GO" id="GO:0004674">
    <property type="term" value="F:protein serine/threonine kinase activity"/>
    <property type="evidence" value="ECO:0007669"/>
    <property type="project" value="TreeGrafter"/>
</dbReference>
<feature type="region of interest" description="Disordered" evidence="2">
    <location>
        <begin position="977"/>
        <end position="1062"/>
    </location>
</feature>
<feature type="compositionally biased region" description="Low complexity" evidence="2">
    <location>
        <begin position="1219"/>
        <end position="1234"/>
    </location>
</feature>
<feature type="compositionally biased region" description="Polar residues" evidence="2">
    <location>
        <begin position="892"/>
        <end position="903"/>
    </location>
</feature>
<dbReference type="PANTHER" id="PTHR44329">
    <property type="entry name" value="SERINE/THREONINE-PROTEIN KINASE TNNI3K-RELATED"/>
    <property type="match status" value="1"/>
</dbReference>
<dbReference type="GO" id="GO:0005524">
    <property type="term" value="F:ATP binding"/>
    <property type="evidence" value="ECO:0007669"/>
    <property type="project" value="InterPro"/>
</dbReference>
<dbReference type="SMART" id="SM00220">
    <property type="entry name" value="S_TKc"/>
    <property type="match status" value="1"/>
</dbReference>
<dbReference type="PROSITE" id="PS00108">
    <property type="entry name" value="PROTEIN_KINASE_ST"/>
    <property type="match status" value="1"/>
</dbReference>
<dbReference type="PANTHER" id="PTHR44329:SF304">
    <property type="entry name" value="MITOGEN-ACTIVATED PROTEIN KINASE KINASE KINASE 13-LIKE ISOFORM X1"/>
    <property type="match status" value="1"/>
</dbReference>
<feature type="domain" description="Protein kinase" evidence="3">
    <location>
        <begin position="186"/>
        <end position="427"/>
    </location>
</feature>
<keyword evidence="1" id="KW-0175">Coiled coil</keyword>
<evidence type="ECO:0000256" key="1">
    <source>
        <dbReference type="SAM" id="Coils"/>
    </source>
</evidence>
<reference evidence="4" key="1">
    <citation type="submission" date="2024-06" db="EMBL/GenBank/DDBJ databases">
        <authorList>
            <person name="Liu X."/>
            <person name="Lenzi L."/>
            <person name="Haldenby T S."/>
            <person name="Uol C."/>
        </authorList>
    </citation>
    <scope>NUCLEOTIDE SEQUENCE</scope>
</reference>
<dbReference type="SUPFAM" id="SSF56112">
    <property type="entry name" value="Protein kinase-like (PK-like)"/>
    <property type="match status" value="1"/>
</dbReference>
<dbReference type="Pfam" id="PF07714">
    <property type="entry name" value="PK_Tyr_Ser-Thr"/>
    <property type="match status" value="1"/>
</dbReference>
<dbReference type="InterPro" id="IPR051681">
    <property type="entry name" value="Ser/Thr_Kinases-Pseudokinases"/>
</dbReference>
<dbReference type="PRINTS" id="PR00109">
    <property type="entry name" value="TYRKINASE"/>
</dbReference>
<dbReference type="PROSITE" id="PS50011">
    <property type="entry name" value="PROTEIN_KINASE_DOM"/>
    <property type="match status" value="1"/>
</dbReference>
<dbReference type="EMBL" id="CAXLJL010000989">
    <property type="protein sequence ID" value="CAL5142254.1"/>
    <property type="molecule type" value="Genomic_DNA"/>
</dbReference>
<dbReference type="Proteomes" id="UP001497525">
    <property type="component" value="Unassembled WGS sequence"/>
</dbReference>
<dbReference type="InterPro" id="IPR000719">
    <property type="entry name" value="Prot_kinase_dom"/>
</dbReference>
<comment type="caution">
    <text evidence="4">The sequence shown here is derived from an EMBL/GenBank/DDBJ whole genome shotgun (WGS) entry which is preliminary data.</text>
</comment>
<accession>A0AAV2U213</accession>
<feature type="region of interest" description="Disordered" evidence="2">
    <location>
        <begin position="1292"/>
        <end position="1342"/>
    </location>
</feature>
<feature type="compositionally biased region" description="Polar residues" evidence="2">
    <location>
        <begin position="1091"/>
        <end position="1109"/>
    </location>
</feature>
<organism evidence="4 5">
    <name type="scientific">Calicophoron daubneyi</name>
    <name type="common">Rumen fluke</name>
    <name type="synonym">Paramphistomum daubneyi</name>
    <dbReference type="NCBI Taxonomy" id="300641"/>
    <lineage>
        <taxon>Eukaryota</taxon>
        <taxon>Metazoa</taxon>
        <taxon>Spiralia</taxon>
        <taxon>Lophotrochozoa</taxon>
        <taxon>Platyhelminthes</taxon>
        <taxon>Trematoda</taxon>
        <taxon>Digenea</taxon>
        <taxon>Plagiorchiida</taxon>
        <taxon>Pronocephalata</taxon>
        <taxon>Paramphistomoidea</taxon>
        <taxon>Paramphistomidae</taxon>
        <taxon>Calicophoron</taxon>
    </lineage>
</organism>
<sequence length="1456" mass="162327">MSGFCTPRNLDVVTQTPREIHRKPSSLSGSSLSEWFPLTSGSCKMERRCYSSDHFYGVSGPRKDSCISDRHISGRHQISLPDKKQAEVRGNPPPDGSSVMAKVMLVQSRCAMVNSGFRYGVLPAGVEQSKDAQADRQIEVADQSQKLTIMQRFWGCLRPLVNFCNKRTAAITAKSEYPWEVPFESISDLKWLGSGAQGVVFRGCLRGETVAVKKVNSRSDTNIVHLRRLKHPNIVQFKGVCVEERCYCIIMEYCPCGQLYEAIHGKKSIPPATIQDWAEQIARGMRYLHSQKIMHCDLKSPNVLIGLNHVLKISDFGAAREWTETSARISFTGTAAWMAPEIIRNERCSLKVDVWSYGVMLWELLTEEIPYNNVDSTAIIWGVANDTLHLPLPSSCPLEYRVLMKMCWNPKPCNRPNFQQILSHLELASTTFLQYNEQKFLSDQQLMKEQIALHFQGIQIDGQGKDKPELLLLRRRREELSHAQDIRLHYDDKLERVNELCTQLEKLLAEVEEQRRQADAERRRYEQLSRQIQEPLHFRMGSKRFGYEEAIPLGLADRVQSKVHNLLSTQSPVKTRSHYKCGEMEDCYFDRWEKNPETSNALTTNHPRLFYVNDSNYDRREKIHCPLCGAIYSPQSAIGGYARSPPSSVTQTSTGWNPLRLLTQSLFGSVASTKDSKGRMFASTDDLMRTSQMPPPAYEAVVASALTGAYHGAESVTPCTPFLSTKLNALYARAATGLNCDSCYSNHPKIPQISTTLRSSCETLDLTKVSEKSSTMRTQSSGISSGCILGPSPSRTEDNFDCSSNLEGTNLTSLSPKSNESQQPDVQRLLSVEKGIRGPRIYSSPKWSASTPLISNTRPQTLVNINLKNAENSADCTLILDQAVCPRKHSQASDSPSSPTIHSPDQDDSGAYDVLQFSRDSLFCTTGNHKGTAVIPGLASRTTLSVSHQIQSSPKKELEETLFPAPVSFAVRRLRVGSADTNSRSETSGTSRGTVIRRSVQTTDDPSKQALNGVELKVMDSVDGENGHDERREDEEVDVDDSCSFHSSELDSDSEDNRIPRTNDVYRGSFPLLGKVSPLWINKDTDVGELSTGNSSKTKRIQSAASRLSTAPKPQISTSVPVSTVTIERCHALSPNECECILSRPESSKYQAESDVQAAPTSRPRVTLRQQPGRRRQRPDLPPVIVHNSHMSSRSPGDSRIDASLDVSDSSAAEHRQRSSSFSASSSPSSTSADSHTHWSTEVLARELQAHMTDSLSDKEHHIRRVRSQLRRQQRQQKSIFLTVPYVCRSVDPSNTSTNSVNTRDPEQKNQSAHTPTGDSANVGQHSQHSSLPLSGQTRHRSLSQLAHLRHSLALGSSSIPLTSASLATTTGVISSITEADVDLSEVSDDFARELSDIRQNVNTGWNDEEVEEEVHQKLSFSFECSSPQPEMVHDIHEQVQDIKEQHHYEQEQEER</sequence>
<feature type="region of interest" description="Disordered" evidence="2">
    <location>
        <begin position="1090"/>
        <end position="1121"/>
    </location>
</feature>
<evidence type="ECO:0000259" key="3">
    <source>
        <dbReference type="PROSITE" id="PS50011"/>
    </source>
</evidence>
<feature type="region of interest" description="Disordered" evidence="2">
    <location>
        <begin position="772"/>
        <end position="799"/>
    </location>
</feature>
<feature type="region of interest" description="Disordered" evidence="2">
    <location>
        <begin position="887"/>
        <end position="911"/>
    </location>
</feature>
<evidence type="ECO:0000313" key="4">
    <source>
        <dbReference type="EMBL" id="CAL5142254.1"/>
    </source>
</evidence>
<gene>
    <name evidence="4" type="ORF">CDAUBV1_LOCUS17505</name>
</gene>
<feature type="compositionally biased region" description="Low complexity" evidence="2">
    <location>
        <begin position="981"/>
        <end position="994"/>
    </location>
</feature>
<dbReference type="InterPro" id="IPR011009">
    <property type="entry name" value="Kinase-like_dom_sf"/>
</dbReference>
<feature type="compositionally biased region" description="Polar residues" evidence="2">
    <location>
        <begin position="1292"/>
        <end position="1337"/>
    </location>
</feature>
<dbReference type="Gene3D" id="3.30.200.20">
    <property type="entry name" value="Phosphorylase Kinase, domain 1"/>
    <property type="match status" value="1"/>
</dbReference>
<proteinExistence type="predicted"/>
<feature type="region of interest" description="Disordered" evidence="2">
    <location>
        <begin position="1151"/>
        <end position="1238"/>
    </location>
</feature>
<evidence type="ECO:0000256" key="2">
    <source>
        <dbReference type="SAM" id="MobiDB-lite"/>
    </source>
</evidence>
<protein>
    <recommendedName>
        <fullName evidence="3">Protein kinase domain-containing protein</fullName>
    </recommendedName>
</protein>